<protein>
    <recommendedName>
        <fullName evidence="4">DUF5673 domain-containing protein</fullName>
    </recommendedName>
</protein>
<accession>A0ABS4CHL7</accession>
<comment type="caution">
    <text evidence="2">The sequence shown here is derived from an EMBL/GenBank/DDBJ whole genome shotgun (WGS) entry which is preliminary data.</text>
</comment>
<proteinExistence type="predicted"/>
<evidence type="ECO:0000313" key="2">
    <source>
        <dbReference type="EMBL" id="MBP1045683.1"/>
    </source>
</evidence>
<sequence>MDFFTIILTLFVIILYAYLILVRRSVQIFAKRSPAPAIIGVGLGVIFLLFGLLTPQTLNDKLQDIMTACLLFSFLLDCKGMADNRIITNSFDNRGIRYSELEKIVLQVKDEDIKVNYFRNGRRGPILQYKIPLEKFLAFLSDKVAKDLEIDIVIEE</sequence>
<evidence type="ECO:0008006" key="4">
    <source>
        <dbReference type="Google" id="ProtNLM"/>
    </source>
</evidence>
<gene>
    <name evidence="2" type="ORF">I6N96_05285</name>
</gene>
<keyword evidence="1" id="KW-0812">Transmembrane</keyword>
<dbReference type="Proteomes" id="UP000673375">
    <property type="component" value="Unassembled WGS sequence"/>
</dbReference>
<keyword evidence="3" id="KW-1185">Reference proteome</keyword>
<keyword evidence="1" id="KW-1133">Transmembrane helix</keyword>
<keyword evidence="1" id="KW-0472">Membrane</keyword>
<name>A0ABS4CHL7_9ENTE</name>
<dbReference type="RefSeq" id="WP_209556470.1">
    <property type="nucleotide sequence ID" value="NZ_JAEDXU010000002.1"/>
</dbReference>
<evidence type="ECO:0000313" key="3">
    <source>
        <dbReference type="Proteomes" id="UP000673375"/>
    </source>
</evidence>
<dbReference type="EMBL" id="JAEDXU010000002">
    <property type="protein sequence ID" value="MBP1045683.1"/>
    <property type="molecule type" value="Genomic_DNA"/>
</dbReference>
<feature type="transmembrane region" description="Helical" evidence="1">
    <location>
        <begin position="6"/>
        <end position="22"/>
    </location>
</feature>
<evidence type="ECO:0000256" key="1">
    <source>
        <dbReference type="SAM" id="Phobius"/>
    </source>
</evidence>
<organism evidence="2 3">
    <name type="scientific">Enterococcus larvae</name>
    <dbReference type="NCBI Taxonomy" id="2794352"/>
    <lineage>
        <taxon>Bacteria</taxon>
        <taxon>Bacillati</taxon>
        <taxon>Bacillota</taxon>
        <taxon>Bacilli</taxon>
        <taxon>Lactobacillales</taxon>
        <taxon>Enterococcaceae</taxon>
        <taxon>Enterococcus</taxon>
    </lineage>
</organism>
<feature type="transmembrane region" description="Helical" evidence="1">
    <location>
        <begin position="34"/>
        <end position="53"/>
    </location>
</feature>
<reference evidence="2 3" key="1">
    <citation type="submission" date="2020-12" db="EMBL/GenBank/DDBJ databases">
        <title>Vagococcus allomyrinae sp. nov. and Enterococcus lavae sp. nov., isolated from the larvae of Allomyrina dichotoma.</title>
        <authorList>
            <person name="Lee S.D."/>
        </authorList>
    </citation>
    <scope>NUCLEOTIDE SEQUENCE [LARGE SCALE GENOMIC DNA]</scope>
    <source>
        <strain evidence="2 3">BWM-S5</strain>
    </source>
</reference>